<dbReference type="AlphaFoldDB" id="A0A7U4JMQ6"/>
<keyword evidence="1" id="KW-0472">Membrane</keyword>
<dbReference type="EMBL" id="CP009225">
    <property type="protein sequence ID" value="AKC61996.1"/>
    <property type="molecule type" value="Genomic_DNA"/>
</dbReference>
<protein>
    <submittedName>
        <fullName evidence="2">Uncharacterized protein</fullName>
    </submittedName>
</protein>
<sequence>MKKGDKIVMYIVTTLLVLSILSVIFFKFSSKSEKAVAAIKQDGKVIEKIDLSKVKEKRQFRINYS</sequence>
<gene>
    <name evidence="2" type="ORF">CLSPO_c12760</name>
</gene>
<organism evidence="2 3">
    <name type="scientific">Clostridium sporogenes</name>
    <dbReference type="NCBI Taxonomy" id="1509"/>
    <lineage>
        <taxon>Bacteria</taxon>
        <taxon>Bacillati</taxon>
        <taxon>Bacillota</taxon>
        <taxon>Clostridia</taxon>
        <taxon>Eubacteriales</taxon>
        <taxon>Clostridiaceae</taxon>
        <taxon>Clostridium</taxon>
    </lineage>
</organism>
<keyword evidence="1" id="KW-1133">Transmembrane helix</keyword>
<name>A0A7U4JMQ6_CLOSG</name>
<feature type="transmembrane region" description="Helical" evidence="1">
    <location>
        <begin position="7"/>
        <end position="26"/>
    </location>
</feature>
<evidence type="ECO:0000313" key="3">
    <source>
        <dbReference type="Proteomes" id="UP000033052"/>
    </source>
</evidence>
<dbReference type="Pfam" id="PF07009">
    <property type="entry name" value="NusG_II"/>
    <property type="match status" value="1"/>
</dbReference>
<accession>A0A7U4JMQ6</accession>
<dbReference type="Proteomes" id="UP000033052">
    <property type="component" value="Chromosome"/>
</dbReference>
<keyword evidence="1" id="KW-0812">Transmembrane</keyword>
<dbReference type="KEGG" id="cld:CLSPO_c12760"/>
<evidence type="ECO:0000313" key="2">
    <source>
        <dbReference type="EMBL" id="AKC61996.1"/>
    </source>
</evidence>
<reference evidence="2 3" key="1">
    <citation type="journal article" date="2015" name="PLoS ONE">
        <title>A universal mariner transposon system for forward genetic studies in the genus clostridium.</title>
        <authorList>
            <person name="Zhang Y."/>
            <person name="Grosse-Honebrink A."/>
            <person name="Minton N.P."/>
        </authorList>
    </citation>
    <scope>NUCLEOTIDE SEQUENCE [LARGE SCALE GENOMIC DNA]</scope>
    <source>
        <strain evidence="2 3">NCIMB 10696</strain>
    </source>
</reference>
<evidence type="ECO:0000256" key="1">
    <source>
        <dbReference type="SAM" id="Phobius"/>
    </source>
</evidence>
<proteinExistence type="predicted"/>